<organism evidence="4 5">
    <name type="scientific">SAR86 cluster bacterium</name>
    <dbReference type="NCBI Taxonomy" id="2030880"/>
    <lineage>
        <taxon>Bacteria</taxon>
        <taxon>Pseudomonadati</taxon>
        <taxon>Pseudomonadota</taxon>
        <taxon>Gammaproteobacteria</taxon>
        <taxon>SAR86 cluster</taxon>
    </lineage>
</organism>
<name>A0A937JB46_9GAMM</name>
<dbReference type="SUPFAM" id="SSF64288">
    <property type="entry name" value="Chorismate lyase-like"/>
    <property type="match status" value="1"/>
</dbReference>
<dbReference type="PANTHER" id="PTHR38683:SF1">
    <property type="entry name" value="CHORISMATE PYRUVATE-LYASE"/>
    <property type="match status" value="1"/>
</dbReference>
<proteinExistence type="predicted"/>
<dbReference type="EMBL" id="JADHSG010000003">
    <property type="protein sequence ID" value="MBL6903235.1"/>
    <property type="molecule type" value="Genomic_DNA"/>
</dbReference>
<evidence type="ECO:0000313" key="4">
    <source>
        <dbReference type="EMBL" id="MBL6903235.1"/>
    </source>
</evidence>
<gene>
    <name evidence="4" type="ORF">ISR29_03435</name>
</gene>
<dbReference type="GO" id="GO:0006744">
    <property type="term" value="P:ubiquinone biosynthetic process"/>
    <property type="evidence" value="ECO:0007669"/>
    <property type="project" value="UniProtKB-KW"/>
</dbReference>
<keyword evidence="3 4" id="KW-0456">Lyase</keyword>
<dbReference type="Pfam" id="PF04345">
    <property type="entry name" value="Chor_lyase"/>
    <property type="match status" value="1"/>
</dbReference>
<evidence type="ECO:0000313" key="5">
    <source>
        <dbReference type="Proteomes" id="UP000705230"/>
    </source>
</evidence>
<evidence type="ECO:0000256" key="1">
    <source>
        <dbReference type="ARBA" id="ARBA00022490"/>
    </source>
</evidence>
<dbReference type="GO" id="GO:0005829">
    <property type="term" value="C:cytosol"/>
    <property type="evidence" value="ECO:0007669"/>
    <property type="project" value="TreeGrafter"/>
</dbReference>
<evidence type="ECO:0000256" key="3">
    <source>
        <dbReference type="ARBA" id="ARBA00023239"/>
    </source>
</evidence>
<dbReference type="Gene3D" id="3.40.1410.10">
    <property type="entry name" value="Chorismate lyase-like"/>
    <property type="match status" value="1"/>
</dbReference>
<evidence type="ECO:0000256" key="2">
    <source>
        <dbReference type="ARBA" id="ARBA00022688"/>
    </source>
</evidence>
<protein>
    <submittedName>
        <fullName evidence="4">Chorismate lyase</fullName>
    </submittedName>
</protein>
<accession>A0A937JB46</accession>
<reference evidence="4" key="1">
    <citation type="submission" date="2020-10" db="EMBL/GenBank/DDBJ databases">
        <title>Microbiome of the Black Sea water column analyzed by genome centric metagenomics.</title>
        <authorList>
            <person name="Cabello-Yeves P.J."/>
            <person name="Callieri C."/>
            <person name="Picazo A."/>
            <person name="Mehrshad M."/>
            <person name="Haro-Moreno J.M."/>
            <person name="Roda-Garcia J."/>
            <person name="Dzembekova N."/>
            <person name="Slabakova V."/>
            <person name="Slabakova N."/>
            <person name="Moncheva S."/>
            <person name="Rodriguez-Valera F."/>
        </authorList>
    </citation>
    <scope>NUCLEOTIDE SEQUENCE</scope>
    <source>
        <strain evidence="4">BS30m-G43</strain>
    </source>
</reference>
<keyword evidence="2" id="KW-0831">Ubiquinone biosynthesis</keyword>
<dbReference type="InterPro" id="IPR007440">
    <property type="entry name" value="Chorismate--pyruvate_lyase"/>
</dbReference>
<dbReference type="InterPro" id="IPR028978">
    <property type="entry name" value="Chorismate_lyase_/UTRA_dom_sf"/>
</dbReference>
<keyword evidence="1" id="KW-0963">Cytoplasm</keyword>
<dbReference type="AlphaFoldDB" id="A0A937JB46"/>
<dbReference type="PANTHER" id="PTHR38683">
    <property type="entry name" value="CHORISMATE PYRUVATE-LYASE"/>
    <property type="match status" value="1"/>
</dbReference>
<dbReference type="Proteomes" id="UP000705230">
    <property type="component" value="Unassembled WGS sequence"/>
</dbReference>
<comment type="caution">
    <text evidence="4">The sequence shown here is derived from an EMBL/GenBank/DDBJ whole genome shotgun (WGS) entry which is preliminary data.</text>
</comment>
<sequence>MKLEQISSWNSYEAIEHELTNAEIKSWLLEQGPITKRIKSMKEFRLELIQDELSDVNEDEILFLNIHTKEIRVREVILYGNENPMVFARTIIPSTTIEKGLKELGTLGNKPLGDILFEKDIFSKNDIVFATFYDGKSLFWGRKIKYTVKDQPFSVMEVFLIK</sequence>
<dbReference type="GO" id="GO:0008813">
    <property type="term" value="F:chorismate lyase activity"/>
    <property type="evidence" value="ECO:0007669"/>
    <property type="project" value="InterPro"/>
</dbReference>